<name>A0A4V2UVJ1_9GAMM</name>
<dbReference type="Pfam" id="PF02913">
    <property type="entry name" value="FAD-oxidase_C"/>
    <property type="match status" value="1"/>
</dbReference>
<dbReference type="InterPro" id="IPR036318">
    <property type="entry name" value="FAD-bd_PCMH-like_sf"/>
</dbReference>
<dbReference type="Pfam" id="PF01565">
    <property type="entry name" value="FAD_binding_4"/>
    <property type="match status" value="1"/>
</dbReference>
<dbReference type="InterPro" id="IPR016166">
    <property type="entry name" value="FAD-bd_PCMH"/>
</dbReference>
<reference evidence="6 7" key="1">
    <citation type="submission" date="2019-03" db="EMBL/GenBank/DDBJ databases">
        <title>Genomic Encyclopedia of Type Strains, Phase IV (KMG-IV): sequencing the most valuable type-strain genomes for metagenomic binning, comparative biology and taxonomic classification.</title>
        <authorList>
            <person name="Goeker M."/>
        </authorList>
    </citation>
    <scope>NUCLEOTIDE SEQUENCE [LARGE SCALE GENOMIC DNA]</scope>
    <source>
        <strain evidence="6 7">DSM 21944</strain>
    </source>
</reference>
<dbReference type="Gene3D" id="1.10.45.10">
    <property type="entry name" value="Vanillyl-alcohol Oxidase, Chain A, domain 4"/>
    <property type="match status" value="1"/>
</dbReference>
<dbReference type="PANTHER" id="PTHR42934:SF2">
    <property type="entry name" value="GLYCOLATE OXIDASE SUBUNIT GLCD"/>
    <property type="match status" value="1"/>
</dbReference>
<dbReference type="InterPro" id="IPR016169">
    <property type="entry name" value="FAD-bd_PCMH_sub2"/>
</dbReference>
<feature type="domain" description="FAD-binding PCMH-type" evidence="5">
    <location>
        <begin position="35"/>
        <end position="214"/>
    </location>
</feature>
<dbReference type="InterPro" id="IPR016164">
    <property type="entry name" value="FAD-linked_Oxase-like_C"/>
</dbReference>
<keyword evidence="2" id="KW-0285">Flavoprotein</keyword>
<evidence type="ECO:0000313" key="7">
    <source>
        <dbReference type="Proteomes" id="UP000294599"/>
    </source>
</evidence>
<evidence type="ECO:0000256" key="2">
    <source>
        <dbReference type="ARBA" id="ARBA00022630"/>
    </source>
</evidence>
<dbReference type="InterPro" id="IPR016171">
    <property type="entry name" value="Vanillyl_alc_oxidase_C-sub2"/>
</dbReference>
<dbReference type="FunFam" id="1.10.45.10:FF:000001">
    <property type="entry name" value="D-lactate dehydrogenase mitochondrial"/>
    <property type="match status" value="1"/>
</dbReference>
<keyword evidence="7" id="KW-1185">Reference proteome</keyword>
<dbReference type="AlphaFoldDB" id="A0A4V2UVJ1"/>
<dbReference type="InterPro" id="IPR004113">
    <property type="entry name" value="FAD-bd_oxidored_4_C"/>
</dbReference>
<dbReference type="EMBL" id="SMAF01000017">
    <property type="protein sequence ID" value="TCS95997.1"/>
    <property type="molecule type" value="Genomic_DNA"/>
</dbReference>
<sequence length="464" mass="48933">MSHAFLHQLRSHLHGDALQVDDEALQRYGRDDSKRQGEPLAVALPRTREEVVAIVQACVEHGVALTTRGAGTGTTGAAVPDRGALVLSLERMDRILAIDPGQRLAVVEPGVLNLALQRAAGGHGFFWPPDPASADRCTIGGNLACNAGGPRTVKYGASRDNVLSMVAVDGRGRLFHSARPLGKLATGYNLTQLLVGSEGTLAVIVEATLRLQPQPQASRALSASFRDVESAALAVTRIMAQPATPSALEFLDGKSLRLARAHAGDDVPEAGALLLIEVDGAGDSIDGQAAAVRDAVQVEGLLAFEAAGDRARRERVWAARRALSPALRTLAPKKINEDVVVPVPRLPELVAFLDRLERDSGILIVCFGHAGNGNLHVNLMLDPDNPAQAAAAPVALARLFEEVARLGGALSGEHGIGLSKRDFMPLAVDPVALDLMRGLKRVFDPDNLLNPGKVLPFAAIAGRL</sequence>
<dbReference type="PROSITE" id="PS51387">
    <property type="entry name" value="FAD_PCMH"/>
    <property type="match status" value="1"/>
</dbReference>
<evidence type="ECO:0000313" key="6">
    <source>
        <dbReference type="EMBL" id="TCS95997.1"/>
    </source>
</evidence>
<dbReference type="GO" id="GO:0016491">
    <property type="term" value="F:oxidoreductase activity"/>
    <property type="evidence" value="ECO:0007669"/>
    <property type="project" value="UniProtKB-KW"/>
</dbReference>
<organism evidence="6 7">
    <name type="scientific">Pseudofulvimonas gallinarii</name>
    <dbReference type="NCBI Taxonomy" id="634155"/>
    <lineage>
        <taxon>Bacteria</taxon>
        <taxon>Pseudomonadati</taxon>
        <taxon>Pseudomonadota</taxon>
        <taxon>Gammaproteobacteria</taxon>
        <taxon>Lysobacterales</taxon>
        <taxon>Rhodanobacteraceae</taxon>
        <taxon>Pseudofulvimonas</taxon>
    </lineage>
</organism>
<dbReference type="InterPro" id="IPR051914">
    <property type="entry name" value="FAD-linked_OxidoTrans_Type4"/>
</dbReference>
<dbReference type="SUPFAM" id="SSF55103">
    <property type="entry name" value="FAD-linked oxidases, C-terminal domain"/>
    <property type="match status" value="1"/>
</dbReference>
<dbReference type="Gene3D" id="3.30.70.2740">
    <property type="match status" value="1"/>
</dbReference>
<dbReference type="Gene3D" id="3.30.465.10">
    <property type="match status" value="1"/>
</dbReference>
<dbReference type="RefSeq" id="WP_132577503.1">
    <property type="nucleotide sequence ID" value="NZ_JBHLWF010000008.1"/>
</dbReference>
<dbReference type="SUPFAM" id="SSF56176">
    <property type="entry name" value="FAD-binding/transporter-associated domain-like"/>
    <property type="match status" value="1"/>
</dbReference>
<accession>A0A4V2UVJ1</accession>
<comment type="caution">
    <text evidence="6">The sequence shown here is derived from an EMBL/GenBank/DDBJ whole genome shotgun (WGS) entry which is preliminary data.</text>
</comment>
<evidence type="ECO:0000256" key="1">
    <source>
        <dbReference type="ARBA" id="ARBA00001974"/>
    </source>
</evidence>
<dbReference type="GO" id="GO:0071949">
    <property type="term" value="F:FAD binding"/>
    <property type="evidence" value="ECO:0007669"/>
    <property type="project" value="InterPro"/>
</dbReference>
<dbReference type="Proteomes" id="UP000294599">
    <property type="component" value="Unassembled WGS sequence"/>
</dbReference>
<dbReference type="OrthoDB" id="9811557at2"/>
<evidence type="ECO:0000259" key="5">
    <source>
        <dbReference type="PROSITE" id="PS51387"/>
    </source>
</evidence>
<keyword evidence="4" id="KW-0560">Oxidoreductase</keyword>
<protein>
    <submittedName>
        <fullName evidence="6">D-lactate dehydrogenase</fullName>
    </submittedName>
</protein>
<evidence type="ECO:0000256" key="3">
    <source>
        <dbReference type="ARBA" id="ARBA00022827"/>
    </source>
</evidence>
<evidence type="ECO:0000256" key="4">
    <source>
        <dbReference type="ARBA" id="ARBA00023002"/>
    </source>
</evidence>
<proteinExistence type="predicted"/>
<keyword evidence="3" id="KW-0274">FAD</keyword>
<gene>
    <name evidence="6" type="ORF">EDC25_1177</name>
</gene>
<comment type="cofactor">
    <cofactor evidence="1">
        <name>FAD</name>
        <dbReference type="ChEBI" id="CHEBI:57692"/>
    </cofactor>
</comment>
<dbReference type="PANTHER" id="PTHR42934">
    <property type="entry name" value="GLYCOLATE OXIDASE SUBUNIT GLCD"/>
    <property type="match status" value="1"/>
</dbReference>
<dbReference type="InterPro" id="IPR006094">
    <property type="entry name" value="Oxid_FAD_bind_N"/>
</dbReference>